<proteinExistence type="predicted"/>
<accession>A0A820BYM1</accession>
<comment type="caution">
    <text evidence="1">The sequence shown here is derived from an EMBL/GenBank/DDBJ whole genome shotgun (WGS) entry which is preliminary data.</text>
</comment>
<feature type="non-terminal residue" evidence="1">
    <location>
        <position position="1"/>
    </location>
</feature>
<dbReference type="Proteomes" id="UP000663868">
    <property type="component" value="Unassembled WGS sequence"/>
</dbReference>
<reference evidence="1" key="1">
    <citation type="submission" date="2021-02" db="EMBL/GenBank/DDBJ databases">
        <authorList>
            <person name="Nowell W R."/>
        </authorList>
    </citation>
    <scope>NUCLEOTIDE SEQUENCE</scope>
</reference>
<organism evidence="1 2">
    <name type="scientific">Adineta steineri</name>
    <dbReference type="NCBI Taxonomy" id="433720"/>
    <lineage>
        <taxon>Eukaryota</taxon>
        <taxon>Metazoa</taxon>
        <taxon>Spiralia</taxon>
        <taxon>Gnathifera</taxon>
        <taxon>Rotifera</taxon>
        <taxon>Eurotatoria</taxon>
        <taxon>Bdelloidea</taxon>
        <taxon>Adinetida</taxon>
        <taxon>Adinetidae</taxon>
        <taxon>Adineta</taxon>
    </lineage>
</organism>
<evidence type="ECO:0000313" key="2">
    <source>
        <dbReference type="Proteomes" id="UP000663868"/>
    </source>
</evidence>
<gene>
    <name evidence="1" type="ORF">KXQ929_LOCUS40359</name>
</gene>
<dbReference type="EMBL" id="CAJOBB010008316">
    <property type="protein sequence ID" value="CAF4205734.1"/>
    <property type="molecule type" value="Genomic_DNA"/>
</dbReference>
<dbReference type="AlphaFoldDB" id="A0A820BYM1"/>
<protein>
    <submittedName>
        <fullName evidence="1">Uncharacterized protein</fullName>
    </submittedName>
</protein>
<sequence length="171" mass="20824">TFVIQILGQKNAIDNNQLQPLYKQLKYLSTQYLNKVEIIEQSKQDLNILHKYYIHLRTYNHQLHKSISFQSQQNSEYLNTQYISNQFPLQINTNLNHIHYWHTIKISSPDTYNNISKLFLIKTKLTQKFNEFLNLKKMFHEKQTLYHYLNRIYIRRKKLIQKIHISEKSII</sequence>
<evidence type="ECO:0000313" key="1">
    <source>
        <dbReference type="EMBL" id="CAF4205734.1"/>
    </source>
</evidence>
<name>A0A820BYM1_9BILA</name>